<dbReference type="InterPro" id="IPR013747">
    <property type="entry name" value="ACP_syn_III_C"/>
</dbReference>
<dbReference type="Gene3D" id="3.40.47.10">
    <property type="match status" value="2"/>
</dbReference>
<protein>
    <submittedName>
        <fullName evidence="5">Ketoacyl-ACP synthase III</fullName>
    </submittedName>
</protein>
<evidence type="ECO:0000259" key="3">
    <source>
        <dbReference type="Pfam" id="PF08541"/>
    </source>
</evidence>
<dbReference type="Pfam" id="PF08545">
    <property type="entry name" value="ACP_syn_III"/>
    <property type="match status" value="1"/>
</dbReference>
<feature type="domain" description="Beta-ketoacyl-[acyl-carrier-protein] synthase III C-terminal" evidence="3">
    <location>
        <begin position="237"/>
        <end position="287"/>
    </location>
</feature>
<dbReference type="GO" id="GO:0044550">
    <property type="term" value="P:secondary metabolite biosynthetic process"/>
    <property type="evidence" value="ECO:0007669"/>
    <property type="project" value="TreeGrafter"/>
</dbReference>
<dbReference type="Proteomes" id="UP000294513">
    <property type="component" value="Unassembled WGS sequence"/>
</dbReference>
<keyword evidence="6" id="KW-1185">Reference proteome</keyword>
<feature type="domain" description="Beta-ketoacyl-[acyl-carrier-protein] synthase III N-terminal" evidence="4">
    <location>
        <begin position="117"/>
        <end position="194"/>
    </location>
</feature>
<sequence>MTDVIAQAPGGRPSAIAGIGSYRPRRVVGSDEVAARLGVEAGWITSRTGVHRRRKAGPDEPLVAMAAQAGRAALDAAGMAAAELDVVIVATVTNPRAMPGTAPQVAAAVGAERAVAFDVGSACSGFCVALENARSLIAGDGGRAVLVVGADRMLDITDPDDPSTAALFGDGAAAVVVAAADRPGIGKAVWGSDGSRAGAVECRPPRPAFVDPPDAPTGHATRMEGREVIEWVRGVVVADDVTESGNCGAASVPLALDALIGSGRISLPISAVLIGFGSGLTYAGQVVALPAGLKGRS</sequence>
<keyword evidence="1" id="KW-0808">Transferase</keyword>
<evidence type="ECO:0000256" key="2">
    <source>
        <dbReference type="ARBA" id="ARBA00023315"/>
    </source>
</evidence>
<evidence type="ECO:0000256" key="1">
    <source>
        <dbReference type="ARBA" id="ARBA00022679"/>
    </source>
</evidence>
<dbReference type="GO" id="GO:0006633">
    <property type="term" value="P:fatty acid biosynthetic process"/>
    <property type="evidence" value="ECO:0007669"/>
    <property type="project" value="InterPro"/>
</dbReference>
<dbReference type="InterPro" id="IPR016039">
    <property type="entry name" value="Thiolase-like"/>
</dbReference>
<evidence type="ECO:0000313" key="5">
    <source>
        <dbReference type="EMBL" id="TDD82677.1"/>
    </source>
</evidence>
<dbReference type="CDD" id="cd00830">
    <property type="entry name" value="KAS_III"/>
    <property type="match status" value="1"/>
</dbReference>
<dbReference type="AlphaFoldDB" id="A0A4V2YVT2"/>
<dbReference type="PANTHER" id="PTHR34069">
    <property type="entry name" value="3-OXOACYL-[ACYL-CARRIER-PROTEIN] SYNTHASE 3"/>
    <property type="match status" value="1"/>
</dbReference>
<gene>
    <name evidence="5" type="ORF">E1298_22305</name>
</gene>
<dbReference type="PANTHER" id="PTHR34069:SF2">
    <property type="entry name" value="BETA-KETOACYL-[ACYL-CARRIER-PROTEIN] SYNTHASE III"/>
    <property type="match status" value="1"/>
</dbReference>
<dbReference type="EMBL" id="SMKU01000121">
    <property type="protein sequence ID" value="TDD82677.1"/>
    <property type="molecule type" value="Genomic_DNA"/>
</dbReference>
<evidence type="ECO:0000313" key="6">
    <source>
        <dbReference type="Proteomes" id="UP000294513"/>
    </source>
</evidence>
<reference evidence="5 6" key="1">
    <citation type="submission" date="2019-03" db="EMBL/GenBank/DDBJ databases">
        <title>Draft genome sequences of novel Actinobacteria.</title>
        <authorList>
            <person name="Sahin N."/>
            <person name="Ay H."/>
            <person name="Saygin H."/>
        </authorList>
    </citation>
    <scope>NUCLEOTIDE SEQUENCE [LARGE SCALE GENOMIC DNA]</scope>
    <source>
        <strain evidence="5 6">H3C3</strain>
    </source>
</reference>
<organism evidence="5 6">
    <name type="scientific">Actinomadura rubrisoli</name>
    <dbReference type="NCBI Taxonomy" id="2530368"/>
    <lineage>
        <taxon>Bacteria</taxon>
        <taxon>Bacillati</taxon>
        <taxon>Actinomycetota</taxon>
        <taxon>Actinomycetes</taxon>
        <taxon>Streptosporangiales</taxon>
        <taxon>Thermomonosporaceae</taxon>
        <taxon>Actinomadura</taxon>
    </lineage>
</organism>
<comment type="caution">
    <text evidence="5">The sequence shown here is derived from an EMBL/GenBank/DDBJ whole genome shotgun (WGS) entry which is preliminary data.</text>
</comment>
<dbReference type="OrthoDB" id="9815506at2"/>
<name>A0A4V2YVT2_9ACTN</name>
<dbReference type="SUPFAM" id="SSF53901">
    <property type="entry name" value="Thiolase-like"/>
    <property type="match status" value="2"/>
</dbReference>
<keyword evidence="2" id="KW-0012">Acyltransferase</keyword>
<dbReference type="RefSeq" id="WP_131896291.1">
    <property type="nucleotide sequence ID" value="NZ_SMKU01000121.1"/>
</dbReference>
<dbReference type="GO" id="GO:0004315">
    <property type="term" value="F:3-oxoacyl-[acyl-carrier-protein] synthase activity"/>
    <property type="evidence" value="ECO:0007669"/>
    <property type="project" value="InterPro"/>
</dbReference>
<dbReference type="Pfam" id="PF08541">
    <property type="entry name" value="ACP_syn_III_C"/>
    <property type="match status" value="1"/>
</dbReference>
<proteinExistence type="predicted"/>
<accession>A0A4V2YVT2</accession>
<dbReference type="InterPro" id="IPR013751">
    <property type="entry name" value="ACP_syn_III_N"/>
</dbReference>
<evidence type="ECO:0000259" key="4">
    <source>
        <dbReference type="Pfam" id="PF08545"/>
    </source>
</evidence>